<dbReference type="SMART" id="SM00475">
    <property type="entry name" value="53EXOc"/>
    <property type="match status" value="1"/>
</dbReference>
<dbReference type="Gene3D" id="3.30.420.10">
    <property type="entry name" value="Ribonuclease H-like superfamily/Ribonuclease H"/>
    <property type="match status" value="1"/>
</dbReference>
<keyword evidence="12 17" id="KW-0238">DNA-binding</keyword>
<dbReference type="GO" id="GO:0003887">
    <property type="term" value="F:DNA-directed DNA polymerase activity"/>
    <property type="evidence" value="ECO:0007669"/>
    <property type="project" value="UniProtKB-UniRule"/>
</dbReference>
<dbReference type="GO" id="GO:0006302">
    <property type="term" value="P:double-strand break repair"/>
    <property type="evidence" value="ECO:0007669"/>
    <property type="project" value="TreeGrafter"/>
</dbReference>
<dbReference type="Proteomes" id="UP000020103">
    <property type="component" value="Unassembled WGS sequence"/>
</dbReference>
<evidence type="ECO:0000256" key="11">
    <source>
        <dbReference type="ARBA" id="ARBA00022932"/>
    </source>
</evidence>
<dbReference type="InterPro" id="IPR036397">
    <property type="entry name" value="RNaseH_sf"/>
</dbReference>
<dbReference type="InterPro" id="IPR019760">
    <property type="entry name" value="DNA-dir_DNA_pol_A_CS"/>
</dbReference>
<evidence type="ECO:0000259" key="18">
    <source>
        <dbReference type="SMART" id="SM00474"/>
    </source>
</evidence>
<dbReference type="InterPro" id="IPR001098">
    <property type="entry name" value="DNA-dir_DNA_pol_A_palm_dom"/>
</dbReference>
<evidence type="ECO:0000256" key="10">
    <source>
        <dbReference type="ARBA" id="ARBA00022839"/>
    </source>
</evidence>
<dbReference type="Pfam" id="PF01367">
    <property type="entry name" value="5_3_exonuc"/>
    <property type="match status" value="1"/>
</dbReference>
<dbReference type="SUPFAM" id="SSF53098">
    <property type="entry name" value="Ribonuclease H-like"/>
    <property type="match status" value="1"/>
</dbReference>
<feature type="domain" description="3'-5' exonuclease" evidence="18">
    <location>
        <begin position="314"/>
        <end position="491"/>
    </location>
</feature>
<feature type="domain" description="DNA-directed DNA polymerase family A palm" evidence="20">
    <location>
        <begin position="658"/>
        <end position="865"/>
    </location>
</feature>
<keyword evidence="11 17" id="KW-0239">DNA-directed DNA polymerase</keyword>
<dbReference type="GO" id="GO:0008408">
    <property type="term" value="F:3'-5' exonuclease activity"/>
    <property type="evidence" value="ECO:0007669"/>
    <property type="project" value="InterPro"/>
</dbReference>
<dbReference type="SUPFAM" id="SSF88723">
    <property type="entry name" value="PIN domain-like"/>
    <property type="match status" value="1"/>
</dbReference>
<name>A0A829PYJ4_9MYCO</name>
<keyword evidence="5 17" id="KW-0548">Nucleotidyltransferase</keyword>
<dbReference type="InterPro" id="IPR036279">
    <property type="entry name" value="5-3_exonuclease_C_sf"/>
</dbReference>
<dbReference type="PANTHER" id="PTHR10133:SF27">
    <property type="entry name" value="DNA POLYMERASE NU"/>
    <property type="match status" value="1"/>
</dbReference>
<dbReference type="GO" id="GO:0006261">
    <property type="term" value="P:DNA-templated DNA replication"/>
    <property type="evidence" value="ECO:0007669"/>
    <property type="project" value="UniProtKB-UniRule"/>
</dbReference>
<dbReference type="Gene3D" id="1.10.150.20">
    <property type="entry name" value="5' to 3' exonuclease, C-terminal subdomain"/>
    <property type="match status" value="2"/>
</dbReference>
<dbReference type="InterPro" id="IPR029060">
    <property type="entry name" value="PIN-like_dom_sf"/>
</dbReference>
<evidence type="ECO:0000256" key="1">
    <source>
        <dbReference type="ARBA" id="ARBA00007705"/>
    </source>
</evidence>
<dbReference type="Pfam" id="PF02739">
    <property type="entry name" value="5_3_exonuc_N"/>
    <property type="match status" value="1"/>
</dbReference>
<evidence type="ECO:0000313" key="22">
    <source>
        <dbReference type="Proteomes" id="UP000020103"/>
    </source>
</evidence>
<evidence type="ECO:0000256" key="6">
    <source>
        <dbReference type="ARBA" id="ARBA00022705"/>
    </source>
</evidence>
<dbReference type="SMART" id="SM00482">
    <property type="entry name" value="POLAc"/>
    <property type="match status" value="1"/>
</dbReference>
<comment type="catalytic activity">
    <reaction evidence="14 17">
        <text>DNA(n) + a 2'-deoxyribonucleoside 5'-triphosphate = DNA(n+1) + diphosphate</text>
        <dbReference type="Rhea" id="RHEA:22508"/>
        <dbReference type="Rhea" id="RHEA-COMP:17339"/>
        <dbReference type="Rhea" id="RHEA-COMP:17340"/>
        <dbReference type="ChEBI" id="CHEBI:33019"/>
        <dbReference type="ChEBI" id="CHEBI:61560"/>
        <dbReference type="ChEBI" id="CHEBI:173112"/>
        <dbReference type="EC" id="2.7.7.7"/>
    </reaction>
</comment>
<dbReference type="PROSITE" id="PS00447">
    <property type="entry name" value="DNA_POLYMERASE_A"/>
    <property type="match status" value="1"/>
</dbReference>
<dbReference type="InterPro" id="IPR020045">
    <property type="entry name" value="DNA_polI_H3TH"/>
</dbReference>
<evidence type="ECO:0000256" key="8">
    <source>
        <dbReference type="ARBA" id="ARBA00022763"/>
    </source>
</evidence>
<dbReference type="InterPro" id="IPR002298">
    <property type="entry name" value="DNA_polymerase_A"/>
</dbReference>
<evidence type="ECO:0000256" key="12">
    <source>
        <dbReference type="ARBA" id="ARBA00023125"/>
    </source>
</evidence>
<keyword evidence="4 17" id="KW-0808">Transferase</keyword>
<dbReference type="FunFam" id="3.40.50.1010:FF:000001">
    <property type="entry name" value="DNA polymerase I"/>
    <property type="match status" value="1"/>
</dbReference>
<accession>A0A829PYJ4</accession>
<dbReference type="Pfam" id="PF00476">
    <property type="entry name" value="DNA_pol_A"/>
    <property type="match status" value="1"/>
</dbReference>
<dbReference type="InterPro" id="IPR043502">
    <property type="entry name" value="DNA/RNA_pol_sf"/>
</dbReference>
<dbReference type="PANTHER" id="PTHR10133">
    <property type="entry name" value="DNA POLYMERASE I"/>
    <property type="match status" value="1"/>
</dbReference>
<dbReference type="CDD" id="cd09859">
    <property type="entry name" value="PIN_53EXO"/>
    <property type="match status" value="1"/>
</dbReference>
<keyword evidence="8 17" id="KW-0227">DNA damage</keyword>
<dbReference type="FunFam" id="1.10.150.20:FF:000002">
    <property type="entry name" value="DNA polymerase I"/>
    <property type="match status" value="1"/>
</dbReference>
<evidence type="ECO:0000256" key="5">
    <source>
        <dbReference type="ARBA" id="ARBA00022695"/>
    </source>
</evidence>
<dbReference type="InterPro" id="IPR002421">
    <property type="entry name" value="5-3_exonuclease"/>
</dbReference>
<dbReference type="InterPro" id="IPR018320">
    <property type="entry name" value="DNA_polymerase_1"/>
</dbReference>
<dbReference type="SMART" id="SM00279">
    <property type="entry name" value="HhH2"/>
    <property type="match status" value="1"/>
</dbReference>
<dbReference type="FunFam" id="1.20.1060.10:FF:000001">
    <property type="entry name" value="DNA polymerase I"/>
    <property type="match status" value="1"/>
</dbReference>
<evidence type="ECO:0000256" key="14">
    <source>
        <dbReference type="ARBA" id="ARBA00049244"/>
    </source>
</evidence>
<comment type="caution">
    <text evidence="21">The sequence shown here is derived from an EMBL/GenBank/DDBJ whole genome shotgun (WGS) entry which is preliminary data.</text>
</comment>
<dbReference type="InterPro" id="IPR002562">
    <property type="entry name" value="3'-5'_exonuclease_dom"/>
</dbReference>
<evidence type="ECO:0000256" key="4">
    <source>
        <dbReference type="ARBA" id="ARBA00022679"/>
    </source>
</evidence>
<dbReference type="Gene3D" id="3.40.50.1010">
    <property type="entry name" value="5'-nuclease"/>
    <property type="match status" value="1"/>
</dbReference>
<evidence type="ECO:0000256" key="13">
    <source>
        <dbReference type="ARBA" id="ARBA00023204"/>
    </source>
</evidence>
<evidence type="ECO:0000259" key="20">
    <source>
        <dbReference type="SMART" id="SM00482"/>
    </source>
</evidence>
<dbReference type="PRINTS" id="PR00868">
    <property type="entry name" value="DNAPOLI"/>
</dbReference>
<dbReference type="CDD" id="cd09898">
    <property type="entry name" value="H3TH_53EXO"/>
    <property type="match status" value="1"/>
</dbReference>
<feature type="domain" description="5'-3' exonuclease" evidence="19">
    <location>
        <begin position="10"/>
        <end position="273"/>
    </location>
</feature>
<dbReference type="InterPro" id="IPR020046">
    <property type="entry name" value="5-3_exonucl_a-hlix_arch_N"/>
</dbReference>
<evidence type="ECO:0000256" key="3">
    <source>
        <dbReference type="ARBA" id="ARBA00020311"/>
    </source>
</evidence>
<dbReference type="NCBIfam" id="TIGR00593">
    <property type="entry name" value="pola"/>
    <property type="match status" value="1"/>
</dbReference>
<keyword evidence="13 17" id="KW-0234">DNA repair</keyword>
<organism evidence="21 22">
    <name type="scientific">Mycobacteroides abscessus 21</name>
    <dbReference type="NCBI Taxonomy" id="1299324"/>
    <lineage>
        <taxon>Bacteria</taxon>
        <taxon>Bacillati</taxon>
        <taxon>Actinomycetota</taxon>
        <taxon>Actinomycetes</taxon>
        <taxon>Mycobacteriales</taxon>
        <taxon>Mycobacteriaceae</taxon>
        <taxon>Mycobacteroides</taxon>
        <taxon>Mycobacteroides abscessus</taxon>
    </lineage>
</organism>
<comment type="similarity">
    <text evidence="1 17">Belongs to the DNA polymerase type-A family.</text>
</comment>
<dbReference type="CDD" id="cd06140">
    <property type="entry name" value="DNA_polA_I_Bacillus_like_exo"/>
    <property type="match status" value="1"/>
</dbReference>
<evidence type="ECO:0000256" key="17">
    <source>
        <dbReference type="RuleBase" id="RU004460"/>
    </source>
</evidence>
<dbReference type="EMBL" id="JAOF01000001">
    <property type="protein sequence ID" value="EUA45483.1"/>
    <property type="molecule type" value="Genomic_DNA"/>
</dbReference>
<dbReference type="Gene3D" id="3.30.70.370">
    <property type="match status" value="1"/>
</dbReference>
<evidence type="ECO:0000256" key="16">
    <source>
        <dbReference type="NCBIfam" id="TIGR00593"/>
    </source>
</evidence>
<gene>
    <name evidence="17 21" type="primary">polA</name>
    <name evidence="21" type="ORF">I543_2809</name>
</gene>
<keyword evidence="6 17" id="KW-0235">DNA replication</keyword>
<evidence type="ECO:0000256" key="2">
    <source>
        <dbReference type="ARBA" id="ARBA00012417"/>
    </source>
</evidence>
<dbReference type="GO" id="GO:0008409">
    <property type="term" value="F:5'-3' exonuclease activity"/>
    <property type="evidence" value="ECO:0007669"/>
    <property type="project" value="InterPro"/>
</dbReference>
<dbReference type="EC" id="2.7.7.7" evidence="2 16"/>
<dbReference type="InterPro" id="IPR054690">
    <property type="entry name" value="DNA_polI_exonuclease"/>
</dbReference>
<keyword evidence="9" id="KW-0378">Hydrolase</keyword>
<evidence type="ECO:0000256" key="15">
    <source>
        <dbReference type="ARBA" id="ARBA00053603"/>
    </source>
</evidence>
<reference evidence="21 22" key="1">
    <citation type="submission" date="2013-12" db="EMBL/GenBank/DDBJ databases">
        <authorList>
            <person name="Madinger N."/>
            <person name="Lenaerts A."/>
            <person name="Ordway D."/>
            <person name="DeGroote M.A."/>
            <person name="Parker T."/>
            <person name="Sizemore C."/>
            <person name="Tallon L.J."/>
            <person name="Sadzewicz L.K."/>
            <person name="Sengamalay N."/>
            <person name="Fraser C.M."/>
            <person name="Hine E."/>
            <person name="Shefchek K.A."/>
            <person name="Das S.P."/>
            <person name="Tettelin H."/>
        </authorList>
    </citation>
    <scope>NUCLEOTIDE SEQUENCE [LARGE SCALE GENOMIC DNA]</scope>
    <source>
        <strain evidence="21 22">21</strain>
    </source>
</reference>
<dbReference type="AlphaFoldDB" id="A0A829PYJ4"/>
<dbReference type="FunFam" id="1.10.150.20:FF:000003">
    <property type="entry name" value="DNA polymerase I"/>
    <property type="match status" value="1"/>
</dbReference>
<comment type="function">
    <text evidence="15">In addition to polymerase activity, this DNA polymerase exhibits 3'-5' and 5'-3' exonuclease activity.</text>
</comment>
<keyword evidence="7" id="KW-0540">Nuclease</keyword>
<evidence type="ECO:0000256" key="7">
    <source>
        <dbReference type="ARBA" id="ARBA00022722"/>
    </source>
</evidence>
<evidence type="ECO:0000259" key="19">
    <source>
        <dbReference type="SMART" id="SM00475"/>
    </source>
</evidence>
<dbReference type="InterPro" id="IPR008918">
    <property type="entry name" value="HhH2"/>
</dbReference>
<dbReference type="SUPFAM" id="SSF47807">
    <property type="entry name" value="5' to 3' exonuclease, C-terminal subdomain"/>
    <property type="match status" value="1"/>
</dbReference>
<dbReference type="NCBIfam" id="NF004397">
    <property type="entry name" value="PRK05755.1"/>
    <property type="match status" value="1"/>
</dbReference>
<sequence>MTAPATKTGTKQPTLLLLDGNSLAFRAFYALPAENFKTQSGLTTNAVYGFTSMLINLLRDEAPTHVAAAFDVSRKTFRSDRYPEYKATRSATPDEFRGQIDITKEVLQALGITVLAEEGFEADDIIATLATQGQAEGFKVFVVTGDRDSLQLVNEDVTVLYPRKGVSDLTRFTPEAVVEKYGLTPSQYPDFAALRGDPSDNLPGIPGVGEKTASKWILEYGSLQELVDKADTVRGKVGDSLRANLASVILNRELTDLVRTVPLPYVPAQLALAPWDRDQIHRLFDDLEFRVLRDRLFETLEAVEPEVDEGFQLAGQALEPGTVAAWLAEHTGDGRRSGLAVVGTYTPYDGDATAVAIASADGDGAYIDTTTVTPDDEAALAEWLADAARPKALHEAKQAIHALAGRGWELGGVTSDTALAAYLVRPGQRSFALDDLSLRYLRRELRAEDDGEQQLSLLDEDGAGDAKAAQAQMLRARAVIDLADALDVELERIESAGLLTDMELPVQRVLAGLESVGIAVDTDHLSSLQNQFATGIREAADAAYAVIGKQINLGSPKQLQVVLFDELGMPKTKKTKTGYTTDADALQTLFDKTGHPFLEHLLTHRDVTRLKVTVDGLLKSVAADGRIHTTFNQTIAATGRLSSTEPNLQNIPVRTEAGREIRDGFVVGAGYRELMTVDYSQIEMRIMAHLSADEGLIEAFNTGEDLHSFVAARAFGVPIDEVTAELRRRVKAMSYGLAYGLSAYGLATQLKISNDEAKEQMDQYFSRFGGVRDYLRAVVDQARKDGYTSTVLGRRRYLPDLDSGDRLRREAAERAALNAPIQGSAADIIKVAMITTDKALRDKGLRSRMLLQVHDELLFEVAEGERESLEALVRKTMGSAYPLDVPLEVSVGYGRSWDAAAH</sequence>
<dbReference type="SMART" id="SM00474">
    <property type="entry name" value="35EXOc"/>
    <property type="match status" value="1"/>
</dbReference>
<keyword evidence="10" id="KW-0269">Exonuclease</keyword>
<dbReference type="SUPFAM" id="SSF56672">
    <property type="entry name" value="DNA/RNA polymerases"/>
    <property type="match status" value="1"/>
</dbReference>
<proteinExistence type="inferred from homology"/>
<protein>
    <recommendedName>
        <fullName evidence="3 16">DNA polymerase I</fullName>
        <ecNumber evidence="2 16">2.7.7.7</ecNumber>
    </recommendedName>
</protein>
<dbReference type="Gene3D" id="1.20.1060.10">
    <property type="entry name" value="Taq DNA Polymerase, Chain T, domain 4"/>
    <property type="match status" value="1"/>
</dbReference>
<dbReference type="GO" id="GO:0003677">
    <property type="term" value="F:DNA binding"/>
    <property type="evidence" value="ECO:0007669"/>
    <property type="project" value="UniProtKB-UniRule"/>
</dbReference>
<dbReference type="Pfam" id="PF22619">
    <property type="entry name" value="DNA_polI_exo1"/>
    <property type="match status" value="1"/>
</dbReference>
<dbReference type="InterPro" id="IPR012337">
    <property type="entry name" value="RNaseH-like_sf"/>
</dbReference>
<dbReference type="CDD" id="cd08637">
    <property type="entry name" value="DNA_pol_A_pol_I_C"/>
    <property type="match status" value="1"/>
</dbReference>
<evidence type="ECO:0000313" key="21">
    <source>
        <dbReference type="EMBL" id="EUA45483.1"/>
    </source>
</evidence>
<evidence type="ECO:0000256" key="9">
    <source>
        <dbReference type="ARBA" id="ARBA00022801"/>
    </source>
</evidence>